<dbReference type="STRING" id="1408657.A0A0W4ZUC8"/>
<dbReference type="PANTHER" id="PTHR19842:SF0">
    <property type="entry name" value="TARGET OF RAPAMYCIN COMPLEX SUBUNIT LST8"/>
    <property type="match status" value="1"/>
</dbReference>
<feature type="repeat" description="WD" evidence="4">
    <location>
        <begin position="212"/>
        <end position="253"/>
    </location>
</feature>
<dbReference type="GO" id="GO:0034399">
    <property type="term" value="C:nuclear periphery"/>
    <property type="evidence" value="ECO:0007669"/>
    <property type="project" value="EnsemblFungi"/>
</dbReference>
<evidence type="ECO:0000256" key="2">
    <source>
        <dbReference type="ARBA" id="ARBA00022574"/>
    </source>
</evidence>
<evidence type="ECO:0000256" key="3">
    <source>
        <dbReference type="ARBA" id="ARBA00022737"/>
    </source>
</evidence>
<dbReference type="SUPFAM" id="SSF50978">
    <property type="entry name" value="WD40 repeat-like"/>
    <property type="match status" value="1"/>
</dbReference>
<evidence type="ECO:0000256" key="4">
    <source>
        <dbReference type="PROSITE-ProRule" id="PRU00221"/>
    </source>
</evidence>
<name>A0A0W4ZUC8_PNEJ7</name>
<dbReference type="PROSITE" id="PS50294">
    <property type="entry name" value="WD_REPEATS_REGION"/>
    <property type="match status" value="3"/>
</dbReference>
<dbReference type="InterPro" id="IPR019775">
    <property type="entry name" value="WD40_repeat_CS"/>
</dbReference>
<dbReference type="GO" id="GO:0038202">
    <property type="term" value="P:TORC1 signaling"/>
    <property type="evidence" value="ECO:0007669"/>
    <property type="project" value="EnsemblFungi"/>
</dbReference>
<dbReference type="CDD" id="cd00200">
    <property type="entry name" value="WD40"/>
    <property type="match status" value="1"/>
</dbReference>
<dbReference type="PROSITE" id="PS50082">
    <property type="entry name" value="WD_REPEATS_2"/>
    <property type="match status" value="4"/>
</dbReference>
<dbReference type="Gene3D" id="2.130.10.10">
    <property type="entry name" value="YVTN repeat-like/Quinoprotein amine dehydrogenase"/>
    <property type="match status" value="1"/>
</dbReference>
<dbReference type="GO" id="GO:0001558">
    <property type="term" value="P:regulation of cell growth"/>
    <property type="evidence" value="ECO:0007669"/>
    <property type="project" value="EnsemblFungi"/>
</dbReference>
<dbReference type="InterPro" id="IPR036322">
    <property type="entry name" value="WD40_repeat_dom_sf"/>
</dbReference>
<evidence type="ECO:0000313" key="5">
    <source>
        <dbReference type="EMBL" id="KTW31977.1"/>
    </source>
</evidence>
<feature type="repeat" description="WD" evidence="4">
    <location>
        <begin position="256"/>
        <end position="297"/>
    </location>
</feature>
<dbReference type="GO" id="GO:0000139">
    <property type="term" value="C:Golgi membrane"/>
    <property type="evidence" value="ECO:0007669"/>
    <property type="project" value="EnsemblFungi"/>
</dbReference>
<proteinExistence type="inferred from homology"/>
<dbReference type="GO" id="GO:0000329">
    <property type="term" value="C:fungal-type vacuole membrane"/>
    <property type="evidence" value="ECO:0007669"/>
    <property type="project" value="EnsemblFungi"/>
</dbReference>
<organism evidence="5 6">
    <name type="scientific">Pneumocystis jirovecii (strain RU7)</name>
    <name type="common">Human pneumocystis pneumonia agent</name>
    <dbReference type="NCBI Taxonomy" id="1408657"/>
    <lineage>
        <taxon>Eukaryota</taxon>
        <taxon>Fungi</taxon>
        <taxon>Dikarya</taxon>
        <taxon>Ascomycota</taxon>
        <taxon>Taphrinomycotina</taxon>
        <taxon>Pneumocystomycetes</taxon>
        <taxon>Pneumocystaceae</taxon>
        <taxon>Pneumocystis</taxon>
    </lineage>
</organism>
<keyword evidence="3" id="KW-0677">Repeat</keyword>
<dbReference type="PANTHER" id="PTHR19842">
    <property type="entry name" value="G BETA-LIKE PROTEIN GBL"/>
    <property type="match status" value="1"/>
</dbReference>
<dbReference type="GO" id="GO:0030950">
    <property type="term" value="P:establishment or maintenance of actin cytoskeleton polarity"/>
    <property type="evidence" value="ECO:0007669"/>
    <property type="project" value="EnsemblFungi"/>
</dbReference>
<gene>
    <name evidence="5" type="ORF">T551_00659</name>
</gene>
<dbReference type="GeneID" id="28939178"/>
<feature type="repeat" description="WD" evidence="4">
    <location>
        <begin position="121"/>
        <end position="162"/>
    </location>
</feature>
<dbReference type="InterPro" id="IPR020472">
    <property type="entry name" value="WD40_PAC1"/>
</dbReference>
<evidence type="ECO:0000256" key="1">
    <source>
        <dbReference type="ARBA" id="ARBA00009890"/>
    </source>
</evidence>
<keyword evidence="6" id="KW-1185">Reference proteome</keyword>
<dbReference type="Proteomes" id="UP000053447">
    <property type="component" value="Unassembled WGS sequence"/>
</dbReference>
<feature type="repeat" description="WD" evidence="4">
    <location>
        <begin position="80"/>
        <end position="121"/>
    </location>
</feature>
<dbReference type="GO" id="GO:0032956">
    <property type="term" value="P:regulation of actin cytoskeleton organization"/>
    <property type="evidence" value="ECO:0007669"/>
    <property type="project" value="TreeGrafter"/>
</dbReference>
<dbReference type="EMBL" id="LFWA01000003">
    <property type="protein sequence ID" value="KTW31977.1"/>
    <property type="molecule type" value="Genomic_DNA"/>
</dbReference>
<dbReference type="GO" id="GO:0010008">
    <property type="term" value="C:endosome membrane"/>
    <property type="evidence" value="ECO:0007669"/>
    <property type="project" value="EnsemblFungi"/>
</dbReference>
<dbReference type="SMART" id="SM00320">
    <property type="entry name" value="WD40"/>
    <property type="match status" value="6"/>
</dbReference>
<keyword evidence="2 4" id="KW-0853">WD repeat</keyword>
<dbReference type="GO" id="GO:0043539">
    <property type="term" value="F:protein serine/threonine kinase activator activity"/>
    <property type="evidence" value="ECO:0007669"/>
    <property type="project" value="EnsemblFungi"/>
</dbReference>
<dbReference type="GO" id="GO:0031932">
    <property type="term" value="C:TORC2 complex"/>
    <property type="evidence" value="ECO:0007669"/>
    <property type="project" value="EnsemblFungi"/>
</dbReference>
<sequence>MKQQTQVHQHSIVLVTSGYDRTIRFWEALSSICLRTIQHSDSQVNRLCISPDKRLLAAAGNHHVRLYDIQTATPNPIVTLDGHTSNVTAVAFHCDGKWIVTSGEDGTVKLWDPRSSSVQRNLKHGAAVHDVVIHPNQGDLVSCDQQGSVRLWDLRENACTQTWTGENEVPMHTLSIANNGSMLVAGNNEGYCFVWNMARPGELVLQTPDRVFQAHKRYVTRFVLSPDAKHLATCSADATVKIWRTEHSSFSVERQLVGHQRWVWDCAFSADSAYLVTASSDHVARLWELSSGETIRQYNGHHKAAVYCLHGLSSRDIHVMTIVIETGVALFPWKLL</sequence>
<dbReference type="eggNOG" id="KOG0315">
    <property type="taxonomic scope" value="Eukaryota"/>
</dbReference>
<dbReference type="GO" id="GO:0031930">
    <property type="term" value="P:mitochondria-nucleus signaling pathway"/>
    <property type="evidence" value="ECO:0007669"/>
    <property type="project" value="EnsemblFungi"/>
</dbReference>
<comment type="caution">
    <text evidence="5">The sequence shown here is derived from an EMBL/GenBank/DDBJ whole genome shotgun (WGS) entry which is preliminary data.</text>
</comment>
<dbReference type="OrthoDB" id="400at2759"/>
<dbReference type="Pfam" id="PF00400">
    <property type="entry name" value="WD40"/>
    <property type="match status" value="6"/>
</dbReference>
<reference evidence="6" key="1">
    <citation type="journal article" date="2016" name="Nat. Commun.">
        <title>Genome analysis of three Pneumocystis species reveals adaptation mechanisms to life exclusively in mammalian hosts.</title>
        <authorList>
            <person name="Ma L."/>
            <person name="Chen Z."/>
            <person name="Huang D.W."/>
            <person name="Kutty G."/>
            <person name="Ishihara M."/>
            <person name="Wang H."/>
            <person name="Abouelleil A."/>
            <person name="Bishop L."/>
            <person name="Davey E."/>
            <person name="Deng R."/>
            <person name="Deng X."/>
            <person name="Fan L."/>
            <person name="Fantoni G."/>
            <person name="Fitzgerald M."/>
            <person name="Gogineni E."/>
            <person name="Goldberg J.M."/>
            <person name="Handley G."/>
            <person name="Hu X."/>
            <person name="Huber C."/>
            <person name="Jiao X."/>
            <person name="Jones K."/>
            <person name="Levin J.Z."/>
            <person name="Liu Y."/>
            <person name="Macdonald P."/>
            <person name="Melnikov A."/>
            <person name="Raley C."/>
            <person name="Sassi M."/>
            <person name="Sherman B.T."/>
            <person name="Song X."/>
            <person name="Sykes S."/>
            <person name="Tran B."/>
            <person name="Walsh L."/>
            <person name="Xia Y."/>
            <person name="Yang J."/>
            <person name="Young S."/>
            <person name="Zeng Q."/>
            <person name="Zheng X."/>
            <person name="Stephens R."/>
            <person name="Nusbaum C."/>
            <person name="Birren B.W."/>
            <person name="Azadi P."/>
            <person name="Lempicki R.A."/>
            <person name="Cuomo C.A."/>
            <person name="Kovacs J.A."/>
        </authorList>
    </citation>
    <scope>NUCLEOTIDE SEQUENCE [LARGE SCALE GENOMIC DNA]</scope>
    <source>
        <strain evidence="6">RU7</strain>
    </source>
</reference>
<dbReference type="InterPro" id="IPR015943">
    <property type="entry name" value="WD40/YVTN_repeat-like_dom_sf"/>
</dbReference>
<dbReference type="PROSITE" id="PS00678">
    <property type="entry name" value="WD_REPEATS_1"/>
    <property type="match status" value="1"/>
</dbReference>
<dbReference type="VEuPathDB" id="FungiDB:T551_00659"/>
<dbReference type="PRINTS" id="PR00320">
    <property type="entry name" value="GPROTEINBRPT"/>
</dbReference>
<dbReference type="AlphaFoldDB" id="A0A0W4ZUC8"/>
<dbReference type="GO" id="GO:0031931">
    <property type="term" value="C:TORC1 complex"/>
    <property type="evidence" value="ECO:0007669"/>
    <property type="project" value="EnsemblFungi"/>
</dbReference>
<protein>
    <submittedName>
        <fullName evidence="5">WD repeat-containing protein wat1</fullName>
    </submittedName>
</protein>
<dbReference type="GO" id="GO:0031505">
    <property type="term" value="P:fungal-type cell wall organization"/>
    <property type="evidence" value="ECO:0007669"/>
    <property type="project" value="EnsemblFungi"/>
</dbReference>
<comment type="similarity">
    <text evidence="1">Belongs to the WD repeat LST8 family.</text>
</comment>
<evidence type="ECO:0000313" key="6">
    <source>
        <dbReference type="Proteomes" id="UP000053447"/>
    </source>
</evidence>
<dbReference type="RefSeq" id="XP_018230669.1">
    <property type="nucleotide sequence ID" value="XM_018372923.1"/>
</dbReference>
<dbReference type="InterPro" id="IPR037588">
    <property type="entry name" value="MLST8"/>
</dbReference>
<dbReference type="InterPro" id="IPR001680">
    <property type="entry name" value="WD40_rpt"/>
</dbReference>
<accession>A0A0W4ZUC8</accession>